<sequence>MDALSKNLPAYMLPNRLLAMSELPLSDNGKCCRKTLLDLARAYSASRVDLRETPAVRYLPLSSAQSSMWFMQQLAPHTALYNNPTALLLEGELDRTRMDGAIRQLMSRHTLLRAMAETHNGQPVLAVPQCVSSQALLTIVPLPSVSDDNALQAMINQRAAHPMPLTSGTPLCRFELVDDR</sequence>
<dbReference type="Gene3D" id="3.30.300.30">
    <property type="match status" value="1"/>
</dbReference>
<name>A0A377VYT5_KLEPN</name>
<dbReference type="InterPro" id="IPR023213">
    <property type="entry name" value="CAT-like_dom_sf"/>
</dbReference>
<dbReference type="GO" id="GO:0016874">
    <property type="term" value="F:ligase activity"/>
    <property type="evidence" value="ECO:0007669"/>
    <property type="project" value="UniProtKB-KW"/>
</dbReference>
<accession>A0A377VYT5</accession>
<dbReference type="Proteomes" id="UP000255099">
    <property type="component" value="Unassembled WGS sequence"/>
</dbReference>
<evidence type="ECO:0000313" key="3">
    <source>
        <dbReference type="Proteomes" id="UP000255099"/>
    </source>
</evidence>
<proteinExistence type="predicted"/>
<dbReference type="SUPFAM" id="SSF56801">
    <property type="entry name" value="Acetyl-CoA synthetase-like"/>
    <property type="match status" value="1"/>
</dbReference>
<dbReference type="GO" id="GO:0031177">
    <property type="term" value="F:phosphopantetheine binding"/>
    <property type="evidence" value="ECO:0007669"/>
    <property type="project" value="TreeGrafter"/>
</dbReference>
<dbReference type="SUPFAM" id="SSF52777">
    <property type="entry name" value="CoA-dependent acyltransferases"/>
    <property type="match status" value="1"/>
</dbReference>
<feature type="domain" description="Condensation" evidence="1">
    <location>
        <begin position="59"/>
        <end position="178"/>
    </location>
</feature>
<dbReference type="Pfam" id="PF00668">
    <property type="entry name" value="Condensation"/>
    <property type="match status" value="1"/>
</dbReference>
<evidence type="ECO:0000313" key="2">
    <source>
        <dbReference type="EMBL" id="STT47710.1"/>
    </source>
</evidence>
<dbReference type="EMBL" id="UGLB01000003">
    <property type="protein sequence ID" value="STT47710.1"/>
    <property type="molecule type" value="Genomic_DNA"/>
</dbReference>
<gene>
    <name evidence="2" type="primary">tycC_1</name>
    <name evidence="2" type="ORF">NCTC9637_02635</name>
</gene>
<dbReference type="GO" id="GO:0043041">
    <property type="term" value="P:amino acid activation for nonribosomal peptide biosynthetic process"/>
    <property type="evidence" value="ECO:0007669"/>
    <property type="project" value="TreeGrafter"/>
</dbReference>
<dbReference type="PANTHER" id="PTHR45527">
    <property type="entry name" value="NONRIBOSOMAL PEPTIDE SYNTHETASE"/>
    <property type="match status" value="1"/>
</dbReference>
<dbReference type="InterPro" id="IPR001242">
    <property type="entry name" value="Condensation_dom"/>
</dbReference>
<organism evidence="2 3">
    <name type="scientific">Klebsiella pneumoniae</name>
    <dbReference type="NCBI Taxonomy" id="573"/>
    <lineage>
        <taxon>Bacteria</taxon>
        <taxon>Pseudomonadati</taxon>
        <taxon>Pseudomonadota</taxon>
        <taxon>Gammaproteobacteria</taxon>
        <taxon>Enterobacterales</taxon>
        <taxon>Enterobacteriaceae</taxon>
        <taxon>Klebsiella/Raoultella group</taxon>
        <taxon>Klebsiella</taxon>
        <taxon>Klebsiella pneumoniae complex</taxon>
    </lineage>
</organism>
<dbReference type="GO" id="GO:0044550">
    <property type="term" value="P:secondary metabolite biosynthetic process"/>
    <property type="evidence" value="ECO:0007669"/>
    <property type="project" value="TreeGrafter"/>
</dbReference>
<dbReference type="PANTHER" id="PTHR45527:SF1">
    <property type="entry name" value="FATTY ACID SYNTHASE"/>
    <property type="match status" value="1"/>
</dbReference>
<evidence type="ECO:0000259" key="1">
    <source>
        <dbReference type="Pfam" id="PF00668"/>
    </source>
</evidence>
<keyword evidence="2" id="KW-0436">Ligase</keyword>
<reference evidence="2 3" key="1">
    <citation type="submission" date="2018-06" db="EMBL/GenBank/DDBJ databases">
        <authorList>
            <consortium name="Pathogen Informatics"/>
            <person name="Doyle S."/>
        </authorList>
    </citation>
    <scope>NUCLEOTIDE SEQUENCE [LARGE SCALE GENOMIC DNA]</scope>
    <source>
        <strain evidence="2 3">NCTC9637</strain>
    </source>
</reference>
<protein>
    <submittedName>
        <fullName evidence="2">Long-chain-fatty-acid-CoA ligase</fullName>
    </submittedName>
</protein>
<dbReference type="GO" id="GO:0005737">
    <property type="term" value="C:cytoplasm"/>
    <property type="evidence" value="ECO:0007669"/>
    <property type="project" value="TreeGrafter"/>
</dbReference>
<dbReference type="InterPro" id="IPR045851">
    <property type="entry name" value="AMP-bd_C_sf"/>
</dbReference>
<dbReference type="AlphaFoldDB" id="A0A377VYT5"/>
<dbReference type="Gene3D" id="3.30.559.10">
    <property type="entry name" value="Chloramphenicol acetyltransferase-like domain"/>
    <property type="match status" value="1"/>
</dbReference>